<dbReference type="PROSITE" id="PS50914">
    <property type="entry name" value="BON"/>
    <property type="match status" value="2"/>
</dbReference>
<name>A0A1B4V1A2_9GAMM</name>
<feature type="signal peptide" evidence="1">
    <location>
        <begin position="1"/>
        <end position="24"/>
    </location>
</feature>
<keyword evidence="4" id="KW-1185">Reference proteome</keyword>
<proteinExistence type="predicted"/>
<organism evidence="3 4">
    <name type="scientific">Sulfurifustis variabilis</name>
    <dbReference type="NCBI Taxonomy" id="1675686"/>
    <lineage>
        <taxon>Bacteria</taxon>
        <taxon>Pseudomonadati</taxon>
        <taxon>Pseudomonadota</taxon>
        <taxon>Gammaproteobacteria</taxon>
        <taxon>Acidiferrobacterales</taxon>
        <taxon>Acidiferrobacteraceae</taxon>
        <taxon>Sulfurifustis</taxon>
    </lineage>
</organism>
<dbReference type="InterPro" id="IPR007055">
    <property type="entry name" value="BON_dom"/>
</dbReference>
<keyword evidence="3" id="KW-0449">Lipoprotein</keyword>
<dbReference type="RefSeq" id="WP_096458801.1">
    <property type="nucleotide sequence ID" value="NZ_AP014936.1"/>
</dbReference>
<keyword evidence="1" id="KW-0732">Signal</keyword>
<evidence type="ECO:0000313" key="3">
    <source>
        <dbReference type="EMBL" id="BAU47260.1"/>
    </source>
</evidence>
<dbReference type="PANTHER" id="PTHR34606:SF4">
    <property type="entry name" value="OUTER MEMBRANE LIPOPROTEIN DOLP"/>
    <property type="match status" value="1"/>
</dbReference>
<dbReference type="OrthoDB" id="9783990at2"/>
<reference evidence="3 4" key="1">
    <citation type="submission" date="2015-08" db="EMBL/GenBank/DDBJ databases">
        <title>Complete genome sequence of Sulfurifustis variabilis.</title>
        <authorList>
            <person name="Miura A."/>
            <person name="Kojima H."/>
            <person name="Fukui M."/>
        </authorList>
    </citation>
    <scope>NUCLEOTIDE SEQUENCE [LARGE SCALE GENOMIC DNA]</scope>
    <source>
        <strain evidence="4">skN76</strain>
    </source>
</reference>
<sequence>MRALLFLLLPVVVAVQGCAPAVVAGAGTAAVAAHDRRTVGAFVDDQTIEVKAASAIRSDEDLRRDTHVNITSMNGIVLLTGEAATDDARERVLAKVRDVAGIRRTINEIRVAPPSGLGARSHDTWLTTKVKTKLINTESLDSMRVKVVTENKSVYLLGLVTQQEAQLATDAARSTGGVARVVKLFEYLD</sequence>
<dbReference type="InterPro" id="IPR051686">
    <property type="entry name" value="Lipoprotein_DolP"/>
</dbReference>
<protein>
    <submittedName>
        <fullName evidence="3">Outer membrane lipoprotein</fullName>
    </submittedName>
</protein>
<feature type="domain" description="BON" evidence="2">
    <location>
        <begin position="122"/>
        <end position="189"/>
    </location>
</feature>
<feature type="domain" description="BON" evidence="2">
    <location>
        <begin position="44"/>
        <end position="113"/>
    </location>
</feature>
<evidence type="ECO:0000259" key="2">
    <source>
        <dbReference type="PROSITE" id="PS50914"/>
    </source>
</evidence>
<dbReference type="EMBL" id="AP014936">
    <property type="protein sequence ID" value="BAU47260.1"/>
    <property type="molecule type" value="Genomic_DNA"/>
</dbReference>
<dbReference type="PANTHER" id="PTHR34606">
    <property type="entry name" value="BON DOMAIN-CONTAINING PROTEIN"/>
    <property type="match status" value="1"/>
</dbReference>
<feature type="chain" id="PRO_5008571112" evidence="1">
    <location>
        <begin position="25"/>
        <end position="189"/>
    </location>
</feature>
<dbReference type="Proteomes" id="UP000218899">
    <property type="component" value="Chromosome"/>
</dbReference>
<accession>A0A1B4V1A2</accession>
<dbReference type="KEGG" id="sva:SVA_0681"/>
<dbReference type="AlphaFoldDB" id="A0A1B4V1A2"/>
<gene>
    <name evidence="3" type="ORF">SVA_0681</name>
</gene>
<dbReference type="Gene3D" id="3.30.1340.30">
    <property type="match status" value="1"/>
</dbReference>
<dbReference type="Pfam" id="PF04972">
    <property type="entry name" value="BON"/>
    <property type="match status" value="2"/>
</dbReference>
<evidence type="ECO:0000256" key="1">
    <source>
        <dbReference type="SAM" id="SignalP"/>
    </source>
</evidence>
<evidence type="ECO:0000313" key="4">
    <source>
        <dbReference type="Proteomes" id="UP000218899"/>
    </source>
</evidence>
<dbReference type="PROSITE" id="PS51257">
    <property type="entry name" value="PROKAR_LIPOPROTEIN"/>
    <property type="match status" value="1"/>
</dbReference>